<dbReference type="RefSeq" id="WP_181909735.1">
    <property type="nucleotide sequence ID" value="NZ_QTTN01000034.1"/>
</dbReference>
<protein>
    <submittedName>
        <fullName evidence="1">Uncharacterized protein</fullName>
    </submittedName>
</protein>
<organism evidence="1 2">
    <name type="scientific">Paenibacillus taihuensis</name>
    <dbReference type="NCBI Taxonomy" id="1156355"/>
    <lineage>
        <taxon>Bacteria</taxon>
        <taxon>Bacillati</taxon>
        <taxon>Bacillota</taxon>
        <taxon>Bacilli</taxon>
        <taxon>Bacillales</taxon>
        <taxon>Paenibacillaceae</taxon>
        <taxon>Paenibacillus</taxon>
    </lineage>
</organism>
<dbReference type="EMBL" id="QTTN01000034">
    <property type="protein sequence ID" value="REE69492.1"/>
    <property type="molecule type" value="Genomic_DNA"/>
</dbReference>
<proteinExistence type="predicted"/>
<comment type="caution">
    <text evidence="1">The sequence shown here is derived from an EMBL/GenBank/DDBJ whole genome shotgun (WGS) entry which is preliminary data.</text>
</comment>
<name>A0A3D9QXG8_9BACL</name>
<reference evidence="1 2" key="1">
    <citation type="submission" date="2018-08" db="EMBL/GenBank/DDBJ databases">
        <title>Genomic Encyclopedia of Type Strains, Phase III (KMG-III): the genomes of soil and plant-associated and newly described type strains.</title>
        <authorList>
            <person name="Whitman W."/>
        </authorList>
    </citation>
    <scope>NUCLEOTIDE SEQUENCE [LARGE SCALE GENOMIC DNA]</scope>
    <source>
        <strain evidence="1 2">CGMCC 1.10966</strain>
    </source>
</reference>
<evidence type="ECO:0000313" key="2">
    <source>
        <dbReference type="Proteomes" id="UP000256304"/>
    </source>
</evidence>
<sequence>MLVLFIIALAGAGVFYMLTPTTAAKQEVVIHGSTELELSQKLHESPVLTKPQL</sequence>
<evidence type="ECO:0000313" key="1">
    <source>
        <dbReference type="EMBL" id="REE69492.1"/>
    </source>
</evidence>
<gene>
    <name evidence="1" type="ORF">A8990_13426</name>
</gene>
<dbReference type="AlphaFoldDB" id="A0A3D9QXG8"/>
<dbReference type="Proteomes" id="UP000256304">
    <property type="component" value="Unassembled WGS sequence"/>
</dbReference>
<keyword evidence="2" id="KW-1185">Reference proteome</keyword>
<accession>A0A3D9QXG8</accession>